<evidence type="ECO:0000256" key="2">
    <source>
        <dbReference type="ARBA" id="ARBA00023163"/>
    </source>
</evidence>
<proteinExistence type="predicted"/>
<dbReference type="GO" id="GO:0003700">
    <property type="term" value="F:DNA-binding transcription factor activity"/>
    <property type="evidence" value="ECO:0007669"/>
    <property type="project" value="TreeGrafter"/>
</dbReference>
<reference evidence="5 6" key="1">
    <citation type="submission" date="2020-08" db="EMBL/GenBank/DDBJ databases">
        <title>Functional genomics of gut bacteria from endangered species of beetles.</title>
        <authorList>
            <person name="Carlos-Shanley C."/>
        </authorList>
    </citation>
    <scope>NUCLEOTIDE SEQUENCE [LARGE SCALE GENOMIC DNA]</scope>
    <source>
        <strain evidence="5 6">S00245</strain>
    </source>
</reference>
<dbReference type="SUPFAM" id="SSF55781">
    <property type="entry name" value="GAF domain-like"/>
    <property type="match status" value="1"/>
</dbReference>
<dbReference type="SUPFAM" id="SSF46785">
    <property type="entry name" value="Winged helix' DNA-binding domain"/>
    <property type="match status" value="1"/>
</dbReference>
<dbReference type="PANTHER" id="PTHR30136:SF35">
    <property type="entry name" value="HTH-TYPE TRANSCRIPTIONAL REGULATOR RV1719"/>
    <property type="match status" value="1"/>
</dbReference>
<dbReference type="InterPro" id="IPR005471">
    <property type="entry name" value="Tscrpt_reg_IclR_N"/>
</dbReference>
<evidence type="ECO:0000256" key="1">
    <source>
        <dbReference type="ARBA" id="ARBA00023015"/>
    </source>
</evidence>
<dbReference type="RefSeq" id="WP_221420134.1">
    <property type="nucleotide sequence ID" value="NZ_JACHLR010000031.1"/>
</dbReference>
<dbReference type="GO" id="GO:0045892">
    <property type="term" value="P:negative regulation of DNA-templated transcription"/>
    <property type="evidence" value="ECO:0007669"/>
    <property type="project" value="TreeGrafter"/>
</dbReference>
<comment type="caution">
    <text evidence="5">The sequence shown here is derived from an EMBL/GenBank/DDBJ whole genome shotgun (WGS) entry which is preliminary data.</text>
</comment>
<keyword evidence="5" id="KW-0238">DNA-binding</keyword>
<protein>
    <submittedName>
        <fullName evidence="5">DNA-binding IclR family transcriptional regulator</fullName>
    </submittedName>
</protein>
<sequence length="265" mass="28234">MLSDAPKPNRSPAVVKRPGEQRSRSRSATRALDVLELFGIRRCPLRAVEIGAALDLNPSSTNQMLKTMIGSGHLVFDARRKTYLPSARLTKFSRWIGVLYGPGADVGDLLAEVGLRTNLVATASSPNDLFMQIIDSAIPEGATAERGLRISIFGSAVGSAYLSTLDDADVTRLAVRARLSQARMQALPAEIAAVRAQGFAQGPSADDRIWSIALPLPATIFQVPTVLGIAGPYEAVRDDAPALVEMARGAIRDRCGRSVEAGEEG</sequence>
<dbReference type="PANTHER" id="PTHR30136">
    <property type="entry name" value="HELIX-TURN-HELIX TRANSCRIPTIONAL REGULATOR, ICLR FAMILY"/>
    <property type="match status" value="1"/>
</dbReference>
<dbReference type="InterPro" id="IPR036390">
    <property type="entry name" value="WH_DNA-bd_sf"/>
</dbReference>
<name>A0A7W7KEG7_9SPHN</name>
<feature type="region of interest" description="Disordered" evidence="3">
    <location>
        <begin position="1"/>
        <end position="27"/>
    </location>
</feature>
<evidence type="ECO:0000313" key="5">
    <source>
        <dbReference type="EMBL" id="MBB4860769.1"/>
    </source>
</evidence>
<evidence type="ECO:0000256" key="3">
    <source>
        <dbReference type="SAM" id="MobiDB-lite"/>
    </source>
</evidence>
<dbReference type="Proteomes" id="UP000555448">
    <property type="component" value="Unassembled WGS sequence"/>
</dbReference>
<accession>A0A7W7KEG7</accession>
<organism evidence="5 6">
    <name type="scientific">Novosphingobium chloroacetimidivorans</name>
    <dbReference type="NCBI Taxonomy" id="1428314"/>
    <lineage>
        <taxon>Bacteria</taxon>
        <taxon>Pseudomonadati</taxon>
        <taxon>Pseudomonadota</taxon>
        <taxon>Alphaproteobacteria</taxon>
        <taxon>Sphingomonadales</taxon>
        <taxon>Sphingomonadaceae</taxon>
        <taxon>Novosphingobium</taxon>
    </lineage>
</organism>
<evidence type="ECO:0000313" key="6">
    <source>
        <dbReference type="Proteomes" id="UP000555448"/>
    </source>
</evidence>
<dbReference type="Pfam" id="PF09339">
    <property type="entry name" value="HTH_IclR"/>
    <property type="match status" value="1"/>
</dbReference>
<keyword evidence="1" id="KW-0805">Transcription regulation</keyword>
<dbReference type="AlphaFoldDB" id="A0A7W7KEG7"/>
<dbReference type="Gene3D" id="3.30.450.40">
    <property type="match status" value="1"/>
</dbReference>
<evidence type="ECO:0000259" key="4">
    <source>
        <dbReference type="Pfam" id="PF09339"/>
    </source>
</evidence>
<keyword evidence="2" id="KW-0804">Transcription</keyword>
<dbReference type="EMBL" id="JACHLR010000031">
    <property type="protein sequence ID" value="MBB4860769.1"/>
    <property type="molecule type" value="Genomic_DNA"/>
</dbReference>
<gene>
    <name evidence="5" type="ORF">HNO88_004114</name>
</gene>
<dbReference type="InterPro" id="IPR036388">
    <property type="entry name" value="WH-like_DNA-bd_sf"/>
</dbReference>
<feature type="domain" description="HTH iclR-type" evidence="4">
    <location>
        <begin position="27"/>
        <end position="77"/>
    </location>
</feature>
<dbReference type="InterPro" id="IPR050707">
    <property type="entry name" value="HTH_MetabolicPath_Reg"/>
</dbReference>
<dbReference type="InterPro" id="IPR029016">
    <property type="entry name" value="GAF-like_dom_sf"/>
</dbReference>
<dbReference type="Gene3D" id="1.10.10.10">
    <property type="entry name" value="Winged helix-like DNA-binding domain superfamily/Winged helix DNA-binding domain"/>
    <property type="match status" value="1"/>
</dbReference>
<dbReference type="GO" id="GO:0003677">
    <property type="term" value="F:DNA binding"/>
    <property type="evidence" value="ECO:0007669"/>
    <property type="project" value="UniProtKB-KW"/>
</dbReference>
<keyword evidence="6" id="KW-1185">Reference proteome</keyword>